<organism evidence="1 2">
    <name type="scientific">Pedobacter jamesrossensis</name>
    <dbReference type="NCBI Taxonomy" id="1908238"/>
    <lineage>
        <taxon>Bacteria</taxon>
        <taxon>Pseudomonadati</taxon>
        <taxon>Bacteroidota</taxon>
        <taxon>Sphingobacteriia</taxon>
        <taxon>Sphingobacteriales</taxon>
        <taxon>Sphingobacteriaceae</taxon>
        <taxon>Pedobacter</taxon>
    </lineage>
</organism>
<accession>A0ABV8NI71</accession>
<dbReference type="Proteomes" id="UP001595792">
    <property type="component" value="Unassembled WGS sequence"/>
</dbReference>
<dbReference type="Gene3D" id="3.90.580.10">
    <property type="entry name" value="Zinc finger, CHC2-type domain"/>
    <property type="match status" value="1"/>
</dbReference>
<keyword evidence="2" id="KW-1185">Reference proteome</keyword>
<dbReference type="RefSeq" id="WP_378958572.1">
    <property type="nucleotide sequence ID" value="NZ_JBHRXC010000016.1"/>
</dbReference>
<evidence type="ECO:0000313" key="1">
    <source>
        <dbReference type="EMBL" id="MFC4195267.1"/>
    </source>
</evidence>
<dbReference type="Gene3D" id="3.40.1360.10">
    <property type="match status" value="1"/>
</dbReference>
<dbReference type="SUPFAM" id="SSF57783">
    <property type="entry name" value="Zinc beta-ribbon"/>
    <property type="match status" value="1"/>
</dbReference>
<reference evidence="2" key="1">
    <citation type="journal article" date="2019" name="Int. J. Syst. Evol. Microbiol.">
        <title>The Global Catalogue of Microorganisms (GCM) 10K type strain sequencing project: providing services to taxonomists for standard genome sequencing and annotation.</title>
        <authorList>
            <consortium name="The Broad Institute Genomics Platform"/>
            <consortium name="The Broad Institute Genome Sequencing Center for Infectious Disease"/>
            <person name="Wu L."/>
            <person name="Ma J."/>
        </authorList>
    </citation>
    <scope>NUCLEOTIDE SEQUENCE [LARGE SCALE GENOMIC DNA]</scope>
    <source>
        <strain evidence="2">CCM 8689</strain>
    </source>
</reference>
<name>A0ABV8NI71_9SPHI</name>
<gene>
    <name evidence="1" type="ORF">ACFOUY_00990</name>
</gene>
<dbReference type="CDD" id="cd01029">
    <property type="entry name" value="TOPRIM_primases"/>
    <property type="match status" value="1"/>
</dbReference>
<protein>
    <submittedName>
        <fullName evidence="1">Toprim domain-containing protein</fullName>
    </submittedName>
</protein>
<dbReference type="InterPro" id="IPR034154">
    <property type="entry name" value="TOPRIM_DnaG/twinkle"/>
</dbReference>
<dbReference type="Pfam" id="PF13155">
    <property type="entry name" value="Toprim_2"/>
    <property type="match status" value="1"/>
</dbReference>
<comment type="caution">
    <text evidence="1">The sequence shown here is derived from an EMBL/GenBank/DDBJ whole genome shotgun (WGS) entry which is preliminary data.</text>
</comment>
<dbReference type="SUPFAM" id="SSF56731">
    <property type="entry name" value="DNA primase core"/>
    <property type="match status" value="1"/>
</dbReference>
<sequence>MHKRQQLGSLRNGQKMNMTPREINKSSIVDYLYKMSIKPERKMNGYYMYYSPIRSAERTPSFKVSIGSNLWVDFGINEGGTLIDLILKLNPDYTVSRIVADFNKGIFSFHQLKKNDKLPIASRINIIKTEPLGNSPRACTYLKSRGVEFSKVCNYVSGISYEINGVVYYGIATKNINDGYNISSQNFKCATKQGVTFYSHNNGMSIIVTEGIMDLLSFIMLYPKQVGLHDFCVLNSVHNLPGIYHILKNNSRIICFLDNDLAGDKATSLIENYSKANEISFFDYRGRYKEYKDLNDYLMGTAM</sequence>
<dbReference type="InterPro" id="IPR036977">
    <property type="entry name" value="DNA_primase_Znf_CHC2"/>
</dbReference>
<evidence type="ECO:0000313" key="2">
    <source>
        <dbReference type="Proteomes" id="UP001595792"/>
    </source>
</evidence>
<proteinExistence type="predicted"/>
<dbReference type="EMBL" id="JBHSBY010000007">
    <property type="protein sequence ID" value="MFC4195267.1"/>
    <property type="molecule type" value="Genomic_DNA"/>
</dbReference>